<reference evidence="2 3" key="1">
    <citation type="journal article" date="2015" name="Genome Biol.">
        <title>Comparative genomics of Steinernema reveals deeply conserved gene regulatory networks.</title>
        <authorList>
            <person name="Dillman A.R."/>
            <person name="Macchietto M."/>
            <person name="Porter C.F."/>
            <person name="Rogers A."/>
            <person name="Williams B."/>
            <person name="Antoshechkin I."/>
            <person name="Lee M.M."/>
            <person name="Goodwin Z."/>
            <person name="Lu X."/>
            <person name="Lewis E.E."/>
            <person name="Goodrich-Blair H."/>
            <person name="Stock S.P."/>
            <person name="Adams B.J."/>
            <person name="Sternberg P.W."/>
            <person name="Mortazavi A."/>
        </authorList>
    </citation>
    <scope>NUCLEOTIDE SEQUENCE [LARGE SCALE GENOMIC DNA]</scope>
    <source>
        <strain evidence="2 3">ALL</strain>
    </source>
</reference>
<dbReference type="EMBL" id="CM016762">
    <property type="protein sequence ID" value="TMS33515.1"/>
    <property type="molecule type" value="Genomic_DNA"/>
</dbReference>
<dbReference type="AlphaFoldDB" id="A0A4U8UMR8"/>
<keyword evidence="1" id="KW-0732">Signal</keyword>
<name>A0A4U8UMR8_STECR</name>
<feature type="chain" id="PRO_5020277835" evidence="1">
    <location>
        <begin position="26"/>
        <end position="71"/>
    </location>
</feature>
<organism evidence="2 3">
    <name type="scientific">Steinernema carpocapsae</name>
    <name type="common">Entomopathogenic nematode</name>
    <dbReference type="NCBI Taxonomy" id="34508"/>
    <lineage>
        <taxon>Eukaryota</taxon>
        <taxon>Metazoa</taxon>
        <taxon>Ecdysozoa</taxon>
        <taxon>Nematoda</taxon>
        <taxon>Chromadorea</taxon>
        <taxon>Rhabditida</taxon>
        <taxon>Tylenchina</taxon>
        <taxon>Panagrolaimomorpha</taxon>
        <taxon>Strongyloidoidea</taxon>
        <taxon>Steinernematidae</taxon>
        <taxon>Steinernema</taxon>
    </lineage>
</organism>
<evidence type="ECO:0000313" key="3">
    <source>
        <dbReference type="Proteomes" id="UP000298663"/>
    </source>
</evidence>
<gene>
    <name evidence="2" type="ORF">L596_001247</name>
</gene>
<comment type="caution">
    <text evidence="2">The sequence shown here is derived from an EMBL/GenBank/DDBJ whole genome shotgun (WGS) entry which is preliminary data.</text>
</comment>
<protein>
    <submittedName>
        <fullName evidence="2">Uncharacterized protein</fullName>
    </submittedName>
</protein>
<feature type="signal peptide" evidence="1">
    <location>
        <begin position="1"/>
        <end position="25"/>
    </location>
</feature>
<dbReference type="Proteomes" id="UP000298663">
    <property type="component" value="Chromosome X"/>
</dbReference>
<proteinExistence type="predicted"/>
<evidence type="ECO:0000313" key="2">
    <source>
        <dbReference type="EMBL" id="TMS33515.1"/>
    </source>
</evidence>
<sequence>MSGSESPRRRCAAVLFAVTISVCETIRIDAVVEDVASINPWKRKAMNPPKIDQLCHEHSVTTDTLGAHPAP</sequence>
<dbReference type="EMBL" id="AZBU02000001">
    <property type="protein sequence ID" value="TMS33515.1"/>
    <property type="molecule type" value="Genomic_DNA"/>
</dbReference>
<reference evidence="2 3" key="2">
    <citation type="journal article" date="2019" name="G3 (Bethesda)">
        <title>Hybrid Assembly of the Genome of the Entomopathogenic Nematode Steinernema carpocapsae Identifies the X-Chromosome.</title>
        <authorList>
            <person name="Serra L."/>
            <person name="Macchietto M."/>
            <person name="Macias-Munoz A."/>
            <person name="McGill C.J."/>
            <person name="Rodriguez I.M."/>
            <person name="Rodriguez B."/>
            <person name="Murad R."/>
            <person name="Mortazavi A."/>
        </authorList>
    </citation>
    <scope>NUCLEOTIDE SEQUENCE [LARGE SCALE GENOMIC DNA]</scope>
    <source>
        <strain evidence="2 3">ALL</strain>
    </source>
</reference>
<evidence type="ECO:0000256" key="1">
    <source>
        <dbReference type="SAM" id="SignalP"/>
    </source>
</evidence>
<keyword evidence="3" id="KW-1185">Reference proteome</keyword>
<accession>A0A4U8UMR8</accession>